<dbReference type="Gene3D" id="3.40.50.150">
    <property type="entry name" value="Vaccinia Virus protein VP39"/>
    <property type="match status" value="1"/>
</dbReference>
<comment type="caution">
    <text evidence="1">The sequence shown here is derived from an EMBL/GenBank/DDBJ whole genome shotgun (WGS) entry which is preliminary data.</text>
</comment>
<evidence type="ECO:0000313" key="2">
    <source>
        <dbReference type="Proteomes" id="UP000176864"/>
    </source>
</evidence>
<dbReference type="InterPro" id="IPR029063">
    <property type="entry name" value="SAM-dependent_MTases_sf"/>
</dbReference>
<protein>
    <recommendedName>
        <fullName evidence="3">Methyltransferase domain-containing protein</fullName>
    </recommendedName>
</protein>
<dbReference type="EMBL" id="MFEK01000010">
    <property type="protein sequence ID" value="OGE78972.1"/>
    <property type="molecule type" value="Genomic_DNA"/>
</dbReference>
<proteinExistence type="predicted"/>
<organism evidence="1 2">
    <name type="scientific">Candidatus Doudnabacteria bacterium RIFCSPHIGHO2_01_FULL_46_14</name>
    <dbReference type="NCBI Taxonomy" id="1817824"/>
    <lineage>
        <taxon>Bacteria</taxon>
        <taxon>Candidatus Doudnaibacteriota</taxon>
    </lineage>
</organism>
<dbReference type="AlphaFoldDB" id="A0A1F5NN70"/>
<evidence type="ECO:0000313" key="1">
    <source>
        <dbReference type="EMBL" id="OGE78972.1"/>
    </source>
</evidence>
<accession>A0A1F5NN70</accession>
<dbReference type="SUPFAM" id="SSF53335">
    <property type="entry name" value="S-adenosyl-L-methionine-dependent methyltransferases"/>
    <property type="match status" value="1"/>
</dbReference>
<evidence type="ECO:0008006" key="3">
    <source>
        <dbReference type="Google" id="ProtNLM"/>
    </source>
</evidence>
<dbReference type="Proteomes" id="UP000176864">
    <property type="component" value="Unassembled WGS sequence"/>
</dbReference>
<gene>
    <name evidence="1" type="ORF">A2751_00715</name>
</gene>
<sequence>MGDTKVVQQLVDLQLAEYAESTLGHVDLSLEALATYQEPNSVVDLGCGTGQVGRAAQMMGTDCIVSIYAGQVTPSPDTPNLRQMNALVNIDLPSESVRLLFSRNGPHLWCFNEEQARRLFQEINRIITSDGEARFHCPWFGFVQLRIAESLKAGEHKQRLQGVWRQLGKHPTDWRAALNAMNMTEKKLERAYPYLRQARDESTRLLREWGYDIELVQHRKSPTDDKADYWCLQKTQ</sequence>
<reference evidence="1 2" key="1">
    <citation type="journal article" date="2016" name="Nat. Commun.">
        <title>Thousands of microbial genomes shed light on interconnected biogeochemical processes in an aquifer system.</title>
        <authorList>
            <person name="Anantharaman K."/>
            <person name="Brown C.T."/>
            <person name="Hug L.A."/>
            <person name="Sharon I."/>
            <person name="Castelle C.J."/>
            <person name="Probst A.J."/>
            <person name="Thomas B.C."/>
            <person name="Singh A."/>
            <person name="Wilkins M.J."/>
            <person name="Karaoz U."/>
            <person name="Brodie E.L."/>
            <person name="Williams K.H."/>
            <person name="Hubbard S.S."/>
            <person name="Banfield J.F."/>
        </authorList>
    </citation>
    <scope>NUCLEOTIDE SEQUENCE [LARGE SCALE GENOMIC DNA]</scope>
</reference>
<name>A0A1F5NN70_9BACT</name>